<evidence type="ECO:0000256" key="6">
    <source>
        <dbReference type="ARBA" id="ARBA00023180"/>
    </source>
</evidence>
<dbReference type="GO" id="GO:0006629">
    <property type="term" value="P:lipid metabolic process"/>
    <property type="evidence" value="ECO:0007669"/>
    <property type="project" value="InterPro"/>
</dbReference>
<evidence type="ECO:0000313" key="12">
    <source>
        <dbReference type="Proteomes" id="UP001168877"/>
    </source>
</evidence>
<name>A0AA39T8F7_ACESA</name>
<evidence type="ECO:0000256" key="5">
    <source>
        <dbReference type="ARBA" id="ARBA00022801"/>
    </source>
</evidence>
<keyword evidence="3 9" id="KW-0732">Signal</keyword>
<keyword evidence="5" id="KW-0378">Hydrolase</keyword>
<dbReference type="CDD" id="cd08603">
    <property type="entry name" value="GDPD_SHV3_repeat_1"/>
    <property type="match status" value="1"/>
</dbReference>
<accession>A0AA39T8F7</accession>
<keyword evidence="6" id="KW-0325">Glycoprotein</keyword>
<evidence type="ECO:0000256" key="9">
    <source>
        <dbReference type="SAM" id="SignalP"/>
    </source>
</evidence>
<dbReference type="Proteomes" id="UP001168877">
    <property type="component" value="Unassembled WGS sequence"/>
</dbReference>
<dbReference type="PANTHER" id="PTHR43620:SF7">
    <property type="entry name" value="GLYCEROPHOSPHODIESTER PHOSPHODIESTERASE GDPD5-RELATED"/>
    <property type="match status" value="1"/>
</dbReference>
<evidence type="ECO:0000313" key="11">
    <source>
        <dbReference type="EMBL" id="KAK0602583.1"/>
    </source>
</evidence>
<evidence type="ECO:0000256" key="2">
    <source>
        <dbReference type="ARBA" id="ARBA00012247"/>
    </source>
</evidence>
<evidence type="ECO:0000259" key="10">
    <source>
        <dbReference type="PROSITE" id="PS51704"/>
    </source>
</evidence>
<dbReference type="GO" id="GO:0008889">
    <property type="term" value="F:glycerophosphodiester phosphodiesterase activity"/>
    <property type="evidence" value="ECO:0007669"/>
    <property type="project" value="UniProtKB-EC"/>
</dbReference>
<dbReference type="PANTHER" id="PTHR43620">
    <property type="entry name" value="GLYCEROPHOSPHORYL DIESTER PHOSPHODIESTERASE"/>
    <property type="match status" value="1"/>
</dbReference>
<feature type="chain" id="PRO_5041264017" description="glycerophosphodiester phosphodiesterase" evidence="9">
    <location>
        <begin position="31"/>
        <end position="918"/>
    </location>
</feature>
<dbReference type="EMBL" id="JAUESC010000003">
    <property type="protein sequence ID" value="KAK0602583.1"/>
    <property type="molecule type" value="Genomic_DNA"/>
</dbReference>
<feature type="region of interest" description="Disordered" evidence="8">
    <location>
        <begin position="838"/>
        <end position="875"/>
    </location>
</feature>
<reference evidence="11" key="2">
    <citation type="submission" date="2023-06" db="EMBL/GenBank/DDBJ databases">
        <authorList>
            <person name="Swenson N.G."/>
            <person name="Wegrzyn J.L."/>
            <person name="Mcevoy S.L."/>
        </authorList>
    </citation>
    <scope>NUCLEOTIDE SEQUENCE</scope>
    <source>
        <strain evidence="11">NS2018</strain>
        <tissue evidence="11">Leaf</tissue>
    </source>
</reference>
<feature type="region of interest" description="Disordered" evidence="8">
    <location>
        <begin position="770"/>
        <end position="811"/>
    </location>
</feature>
<dbReference type="AlphaFoldDB" id="A0AA39T8F7"/>
<organism evidence="11 12">
    <name type="scientific">Acer saccharum</name>
    <name type="common">Sugar maple</name>
    <dbReference type="NCBI Taxonomy" id="4024"/>
    <lineage>
        <taxon>Eukaryota</taxon>
        <taxon>Viridiplantae</taxon>
        <taxon>Streptophyta</taxon>
        <taxon>Embryophyta</taxon>
        <taxon>Tracheophyta</taxon>
        <taxon>Spermatophyta</taxon>
        <taxon>Magnoliopsida</taxon>
        <taxon>eudicotyledons</taxon>
        <taxon>Gunneridae</taxon>
        <taxon>Pentapetalae</taxon>
        <taxon>rosids</taxon>
        <taxon>malvids</taxon>
        <taxon>Sapindales</taxon>
        <taxon>Sapindaceae</taxon>
        <taxon>Hippocastanoideae</taxon>
        <taxon>Acereae</taxon>
        <taxon>Acer</taxon>
    </lineage>
</organism>
<dbReference type="FunFam" id="3.20.20.190:FF:000011">
    <property type="entry name" value="Glycerophosphodiester phosphodiesterase GDPDL3"/>
    <property type="match status" value="1"/>
</dbReference>
<dbReference type="InterPro" id="IPR030395">
    <property type="entry name" value="GP_PDE_dom"/>
</dbReference>
<evidence type="ECO:0000256" key="7">
    <source>
        <dbReference type="ARBA" id="ARBA00047512"/>
    </source>
</evidence>
<feature type="compositionally biased region" description="Gly residues" evidence="8">
    <location>
        <begin position="854"/>
        <end position="867"/>
    </location>
</feature>
<feature type="signal peptide" evidence="9">
    <location>
        <begin position="1"/>
        <end position="30"/>
    </location>
</feature>
<dbReference type="Gene3D" id="3.20.20.190">
    <property type="entry name" value="Phosphatidylinositol (PI) phosphodiesterase"/>
    <property type="match status" value="2"/>
</dbReference>
<evidence type="ECO:0000256" key="8">
    <source>
        <dbReference type="SAM" id="MobiDB-lite"/>
    </source>
</evidence>
<gene>
    <name evidence="11" type="ORF">LWI29_034993</name>
</gene>
<comment type="similarity">
    <text evidence="1">Belongs to the glycerophosphoryl diester phosphodiesterase family.</text>
</comment>
<dbReference type="CDD" id="cd08604">
    <property type="entry name" value="GDPD_SHV3_repeat_2"/>
    <property type="match status" value="1"/>
</dbReference>
<dbReference type="PROSITE" id="PS51704">
    <property type="entry name" value="GP_PDE"/>
    <property type="match status" value="2"/>
</dbReference>
<protein>
    <recommendedName>
        <fullName evidence="2">glycerophosphodiester phosphodiesterase</fullName>
        <ecNumber evidence="2">3.1.4.46</ecNumber>
    </recommendedName>
</protein>
<sequence length="918" mass="100815">MYNARALGGVVLLLLVVVVLHCNVVTLVSAQGSNTGPRWQTLSGGPPSVVARGGFSGLVPDSSLAAYILAVKLGVPDVIVWCDVQLTKDAIGICFPDIKLQNASNIADVYKGKDKVYLVNGVPTRGWFPIDYTINDLANVILTQGVYSRTNKFDGNLYAILTVEDMFTEVKPPGLWLNIQHDAFYAQHNLSMRSYILSVSRSVVVSYISSPEVGFLRSIAARFNPKITKLVFRFLKQTEIEPTTNQTYGSLLGNLTFIKTFAPGILVPKDYIWPIDASQYLLPHTSLVADAHKEGLEVFASDFSNDVPYSFNFSYDPLAEYLQFIDNGDFSVDGVLSDFPITSSAAIDCFSHLGRNASNQVDLKVISKNGASGDFPSCTNLAYQQAISDGADVIDCPVQMSKDGTPFCFSSINLIDSTTASQSNYSNYAMTIPEIMENSGIFAFNLTWDEIQTLTPAISNPFSRYRMFRNPKFRNAGNFLKLSDFLALAKKSNTLSGVLISIENAAYLAEKQGLGVTDAVMTALKDGCYDNQTDLKVMIQSTSSSVLMKFKDNDKYEIVYRIEKSIRDASNTSVVDIKRFADSVVVNKESVFPLNAAFLTKLTDVIAKLQAFKLPVYVEVFSNEFVSQAWDFFSDATVEINSFVLGTGINGVITGFPETAARYRKNSCLRKDLTTPPNYMSPLQPGSLIQLVTPQYMPSAVAPMPILTESDIAEPPLPPVHYKKMPILTESDIAEPPLPPVHYKKKHISSLNYLLRKVFFAIQLTLQLSRPPNSTGAEDDGGRKRRRRRGREGAAATATTRRRRRGTSSDDGDGIWRVSAVLLHSHHRHTLQLLGGSSCRRRRSDDGDVKSRRGAGGCGGGESGGGQRKPSRSRRRCRCSSLVAVAVSSPSSLHPPDRVAAVASCRRRPLLLLSWVVC</sequence>
<feature type="domain" description="GP-PDE" evidence="10">
    <location>
        <begin position="363"/>
        <end position="664"/>
    </location>
</feature>
<comment type="caution">
    <text evidence="11">The sequence shown here is derived from an EMBL/GenBank/DDBJ whole genome shotgun (WGS) entry which is preliminary data.</text>
</comment>
<dbReference type="Pfam" id="PF03009">
    <property type="entry name" value="GDPD"/>
    <property type="match status" value="2"/>
</dbReference>
<dbReference type="InterPro" id="IPR017946">
    <property type="entry name" value="PLC-like_Pdiesterase_TIM-brl"/>
</dbReference>
<dbReference type="EC" id="3.1.4.46" evidence="2"/>
<keyword evidence="4" id="KW-0319">Glycerol metabolism</keyword>
<feature type="domain" description="GP-PDE" evidence="10">
    <location>
        <begin position="47"/>
        <end position="347"/>
    </location>
</feature>
<comment type="catalytic activity">
    <reaction evidence="7">
        <text>a sn-glycero-3-phosphodiester + H2O = an alcohol + sn-glycerol 3-phosphate + H(+)</text>
        <dbReference type="Rhea" id="RHEA:12969"/>
        <dbReference type="ChEBI" id="CHEBI:15377"/>
        <dbReference type="ChEBI" id="CHEBI:15378"/>
        <dbReference type="ChEBI" id="CHEBI:30879"/>
        <dbReference type="ChEBI" id="CHEBI:57597"/>
        <dbReference type="ChEBI" id="CHEBI:83408"/>
        <dbReference type="EC" id="3.1.4.46"/>
    </reaction>
</comment>
<dbReference type="GO" id="GO:0006071">
    <property type="term" value="P:glycerol metabolic process"/>
    <property type="evidence" value="ECO:0007669"/>
    <property type="project" value="UniProtKB-KW"/>
</dbReference>
<evidence type="ECO:0000256" key="1">
    <source>
        <dbReference type="ARBA" id="ARBA00007277"/>
    </source>
</evidence>
<evidence type="ECO:0000256" key="3">
    <source>
        <dbReference type="ARBA" id="ARBA00022729"/>
    </source>
</evidence>
<proteinExistence type="inferred from homology"/>
<dbReference type="SUPFAM" id="SSF51695">
    <property type="entry name" value="PLC-like phosphodiesterases"/>
    <property type="match status" value="2"/>
</dbReference>
<keyword evidence="12" id="KW-1185">Reference proteome</keyword>
<evidence type="ECO:0000256" key="4">
    <source>
        <dbReference type="ARBA" id="ARBA00022798"/>
    </source>
</evidence>
<reference evidence="11" key="1">
    <citation type="journal article" date="2022" name="Plant J.">
        <title>Strategies of tolerance reflected in two North American maple genomes.</title>
        <authorList>
            <person name="McEvoy S.L."/>
            <person name="Sezen U.U."/>
            <person name="Trouern-Trend A."/>
            <person name="McMahon S.M."/>
            <person name="Schaberg P.G."/>
            <person name="Yang J."/>
            <person name="Wegrzyn J.L."/>
            <person name="Swenson N.G."/>
        </authorList>
    </citation>
    <scope>NUCLEOTIDE SEQUENCE</scope>
    <source>
        <strain evidence="11">NS2018</strain>
    </source>
</reference>
<dbReference type="FunFam" id="3.20.20.190:FF:000013">
    <property type="entry name" value="Glycerophosphodiester phosphodiesterase GDPDL3"/>
    <property type="match status" value="1"/>
</dbReference>